<evidence type="ECO:0000313" key="3">
    <source>
        <dbReference type="Proteomes" id="UP001292094"/>
    </source>
</evidence>
<feature type="compositionally biased region" description="Low complexity" evidence="1">
    <location>
        <begin position="317"/>
        <end position="329"/>
    </location>
</feature>
<gene>
    <name evidence="2" type="ORF">Pmani_014774</name>
</gene>
<organism evidence="2 3">
    <name type="scientific">Petrolisthes manimaculis</name>
    <dbReference type="NCBI Taxonomy" id="1843537"/>
    <lineage>
        <taxon>Eukaryota</taxon>
        <taxon>Metazoa</taxon>
        <taxon>Ecdysozoa</taxon>
        <taxon>Arthropoda</taxon>
        <taxon>Crustacea</taxon>
        <taxon>Multicrustacea</taxon>
        <taxon>Malacostraca</taxon>
        <taxon>Eumalacostraca</taxon>
        <taxon>Eucarida</taxon>
        <taxon>Decapoda</taxon>
        <taxon>Pleocyemata</taxon>
        <taxon>Anomura</taxon>
        <taxon>Galatheoidea</taxon>
        <taxon>Porcellanidae</taxon>
        <taxon>Petrolisthes</taxon>
    </lineage>
</organism>
<evidence type="ECO:0000313" key="2">
    <source>
        <dbReference type="EMBL" id="KAK4313912.1"/>
    </source>
</evidence>
<proteinExistence type="predicted"/>
<reference evidence="2" key="1">
    <citation type="submission" date="2023-11" db="EMBL/GenBank/DDBJ databases">
        <title>Genome assemblies of two species of porcelain crab, Petrolisthes cinctipes and Petrolisthes manimaculis (Anomura: Porcellanidae).</title>
        <authorList>
            <person name="Angst P."/>
        </authorList>
    </citation>
    <scope>NUCLEOTIDE SEQUENCE</scope>
    <source>
        <strain evidence="2">PB745_02</strain>
        <tissue evidence="2">Gill</tissue>
    </source>
</reference>
<sequence length="354" mass="38534">MRTPDRGCDISREWLEEILTQHEAKTSPDVSFVITSFQVSPDASTSNEHNIASTSNEHNIASTSNEHNIASTSNEHNIASTSNEHNITSTSNEHNIASTKCRSSGGSGEGVFVSAFNQLFLTVKKLCETVKSLSRQVATMTGVVGSGPAGTSPTLVGSSFREGNDSIRVMIREEAREMEERRKRKQSIIIKGFQAQTVDELIPVFNEVSTFLLGGRVPLTDIFCISKEKHIFRAKIEGDETRKNVLDNARKLHGSSNSDIYMNKDQTYKQRVAIRIRSNLQNGATGLSRPYALHSGQSQPGRLLPVPLSKVDPFPVAAARPNNNAAGQSENGGNGGAASGENRDRNKPAVLWSN</sequence>
<feature type="region of interest" description="Disordered" evidence="1">
    <location>
        <begin position="314"/>
        <end position="354"/>
    </location>
</feature>
<dbReference type="Proteomes" id="UP001292094">
    <property type="component" value="Unassembled WGS sequence"/>
</dbReference>
<dbReference type="EMBL" id="JAWZYT010001256">
    <property type="protein sequence ID" value="KAK4313912.1"/>
    <property type="molecule type" value="Genomic_DNA"/>
</dbReference>
<name>A0AAE1PVT6_9EUCA</name>
<protein>
    <submittedName>
        <fullName evidence="2">Uncharacterized protein</fullName>
    </submittedName>
</protein>
<feature type="region of interest" description="Disordered" evidence="1">
    <location>
        <begin position="288"/>
        <end position="307"/>
    </location>
</feature>
<comment type="caution">
    <text evidence="2">The sequence shown here is derived from an EMBL/GenBank/DDBJ whole genome shotgun (WGS) entry which is preliminary data.</text>
</comment>
<evidence type="ECO:0000256" key="1">
    <source>
        <dbReference type="SAM" id="MobiDB-lite"/>
    </source>
</evidence>
<dbReference type="AlphaFoldDB" id="A0AAE1PVT6"/>
<accession>A0AAE1PVT6</accession>
<keyword evidence="3" id="KW-1185">Reference proteome</keyword>